<dbReference type="EMBL" id="CATQJL010000001">
    <property type="protein sequence ID" value="CAJ0590209.1"/>
    <property type="molecule type" value="Genomic_DNA"/>
</dbReference>
<feature type="region of interest" description="Disordered" evidence="5">
    <location>
        <begin position="1"/>
        <end position="34"/>
    </location>
</feature>
<keyword evidence="4 6" id="KW-0472">Membrane</keyword>
<dbReference type="PANTHER" id="PTHR21676">
    <property type="entry name" value="PROTEIN STUM"/>
    <property type="match status" value="1"/>
</dbReference>
<evidence type="ECO:0000256" key="1">
    <source>
        <dbReference type="ARBA" id="ARBA00004141"/>
    </source>
</evidence>
<evidence type="ECO:0000256" key="3">
    <source>
        <dbReference type="ARBA" id="ARBA00022989"/>
    </source>
</evidence>
<evidence type="ECO:0000256" key="2">
    <source>
        <dbReference type="ARBA" id="ARBA00022692"/>
    </source>
</evidence>
<keyword evidence="2 6" id="KW-0812">Transmembrane</keyword>
<comment type="subcellular location">
    <subcellularLocation>
        <location evidence="1">Membrane</location>
        <topology evidence="1">Multi-pass membrane protein</topology>
    </subcellularLocation>
</comment>
<evidence type="ECO:0000313" key="8">
    <source>
        <dbReference type="Proteomes" id="UP001176961"/>
    </source>
</evidence>
<feature type="compositionally biased region" description="Polar residues" evidence="5">
    <location>
        <begin position="1"/>
        <end position="12"/>
    </location>
</feature>
<dbReference type="AlphaFoldDB" id="A0AA36DPG7"/>
<sequence>MKMQEDPSQPLTSHAAINDAPDGDDPNEKTDGKLHLPVGDIDKMHEAIPYLPLPIALFCFVLNISIPGAGTMFSGIVGMCIGQPRMSGIHEGRISALVLLDSFAVCVTRWIDEG</sequence>
<dbReference type="GO" id="GO:0016020">
    <property type="term" value="C:membrane"/>
    <property type="evidence" value="ECO:0007669"/>
    <property type="project" value="UniProtKB-SubCell"/>
</dbReference>
<comment type="caution">
    <text evidence="7">The sequence shown here is derived from an EMBL/GenBank/DDBJ whole genome shotgun (WGS) entry which is preliminary data.</text>
</comment>
<dbReference type="GO" id="GO:0042330">
    <property type="term" value="P:taxis"/>
    <property type="evidence" value="ECO:0007669"/>
    <property type="project" value="TreeGrafter"/>
</dbReference>
<dbReference type="Proteomes" id="UP001176961">
    <property type="component" value="Unassembled WGS sequence"/>
</dbReference>
<keyword evidence="3 6" id="KW-1133">Transmembrane helix</keyword>
<dbReference type="GO" id="GO:0050954">
    <property type="term" value="P:sensory perception of mechanical stimulus"/>
    <property type="evidence" value="ECO:0007669"/>
    <property type="project" value="TreeGrafter"/>
</dbReference>
<accession>A0AA36DPG7</accession>
<dbReference type="GO" id="GO:0071683">
    <property type="term" value="C:sensory dendrite"/>
    <property type="evidence" value="ECO:0007669"/>
    <property type="project" value="TreeGrafter"/>
</dbReference>
<dbReference type="PANTHER" id="PTHR21676:SF6">
    <property type="entry name" value="PROTEIN STUM"/>
    <property type="match status" value="1"/>
</dbReference>
<dbReference type="InterPro" id="IPR026673">
    <property type="entry name" value="SPEC3/Stum"/>
</dbReference>
<evidence type="ECO:0000256" key="5">
    <source>
        <dbReference type="SAM" id="MobiDB-lite"/>
    </source>
</evidence>
<reference evidence="7" key="1">
    <citation type="submission" date="2023-07" db="EMBL/GenBank/DDBJ databases">
        <authorList>
            <consortium name="CYATHOMIX"/>
        </authorList>
    </citation>
    <scope>NUCLEOTIDE SEQUENCE</scope>
    <source>
        <strain evidence="7">N/A</strain>
    </source>
</reference>
<dbReference type="GO" id="GO:0019230">
    <property type="term" value="P:proprioception"/>
    <property type="evidence" value="ECO:0007669"/>
    <property type="project" value="TreeGrafter"/>
</dbReference>
<gene>
    <name evidence="7" type="ORF">CYNAS_LOCUS2192</name>
</gene>
<feature type="transmembrane region" description="Helical" evidence="6">
    <location>
        <begin position="55"/>
        <end position="82"/>
    </location>
</feature>
<keyword evidence="8" id="KW-1185">Reference proteome</keyword>
<protein>
    <submittedName>
        <fullName evidence="7">Uncharacterized protein</fullName>
    </submittedName>
</protein>
<evidence type="ECO:0000313" key="7">
    <source>
        <dbReference type="EMBL" id="CAJ0590209.1"/>
    </source>
</evidence>
<evidence type="ECO:0000256" key="6">
    <source>
        <dbReference type="SAM" id="Phobius"/>
    </source>
</evidence>
<name>A0AA36DPG7_CYLNA</name>
<evidence type="ECO:0000256" key="4">
    <source>
        <dbReference type="ARBA" id="ARBA00023136"/>
    </source>
</evidence>
<proteinExistence type="predicted"/>
<dbReference type="Pfam" id="PF15795">
    <property type="entry name" value="Spec3"/>
    <property type="match status" value="1"/>
</dbReference>
<organism evidence="7 8">
    <name type="scientific">Cylicocyclus nassatus</name>
    <name type="common">Nematode worm</name>
    <dbReference type="NCBI Taxonomy" id="53992"/>
    <lineage>
        <taxon>Eukaryota</taxon>
        <taxon>Metazoa</taxon>
        <taxon>Ecdysozoa</taxon>
        <taxon>Nematoda</taxon>
        <taxon>Chromadorea</taxon>
        <taxon>Rhabditida</taxon>
        <taxon>Rhabditina</taxon>
        <taxon>Rhabditomorpha</taxon>
        <taxon>Strongyloidea</taxon>
        <taxon>Strongylidae</taxon>
        <taxon>Cylicocyclus</taxon>
    </lineage>
</organism>